<evidence type="ECO:0000256" key="1">
    <source>
        <dbReference type="ARBA" id="ARBA00004642"/>
    </source>
</evidence>
<dbReference type="Gene3D" id="3.30.70.330">
    <property type="match status" value="1"/>
</dbReference>
<name>A0A9D3QAZ0_MEGAT</name>
<organism evidence="7 8">
    <name type="scientific">Megalops atlanticus</name>
    <name type="common">Tarpon</name>
    <name type="synonym">Clupea gigantea</name>
    <dbReference type="NCBI Taxonomy" id="7932"/>
    <lineage>
        <taxon>Eukaryota</taxon>
        <taxon>Metazoa</taxon>
        <taxon>Chordata</taxon>
        <taxon>Craniata</taxon>
        <taxon>Vertebrata</taxon>
        <taxon>Euteleostomi</taxon>
        <taxon>Actinopterygii</taxon>
        <taxon>Neopterygii</taxon>
        <taxon>Teleostei</taxon>
        <taxon>Elopiformes</taxon>
        <taxon>Megalopidae</taxon>
        <taxon>Megalops</taxon>
    </lineage>
</organism>
<dbReference type="CDD" id="cd12593">
    <property type="entry name" value="RRM_RBM11"/>
    <property type="match status" value="1"/>
</dbReference>
<keyword evidence="8" id="KW-1185">Reference proteome</keyword>
<dbReference type="PROSITE" id="PS50102">
    <property type="entry name" value="RRM"/>
    <property type="match status" value="1"/>
</dbReference>
<proteinExistence type="predicted"/>
<accession>A0A9D3QAZ0</accession>
<dbReference type="InterPro" id="IPR012677">
    <property type="entry name" value="Nucleotide-bd_a/b_plait_sf"/>
</dbReference>
<dbReference type="Pfam" id="PF00076">
    <property type="entry name" value="RRM_1"/>
    <property type="match status" value="1"/>
</dbReference>
<dbReference type="AlphaFoldDB" id="A0A9D3QAZ0"/>
<evidence type="ECO:0000313" key="7">
    <source>
        <dbReference type="EMBL" id="KAG7484349.1"/>
    </source>
</evidence>
<sequence>MTSTGMLEKHSEADKTVFVGNLDSSVKEEILFELFLQAGPLKKVTIARDREGRQRSYGFVCYKHREAVPYAIALLNGTWLYGRPIRLQYRSGSSHSDGGAGPSDPPCEPHSTSTFFPESSVFHFSGLPEGRAPLQDPLYWNTMVGGYPSQQCPLNIPPPQPQYYLQPSALCPSAPPLLWPASGFPPWTPLPPAQQSLHPQPPGSSQMQLPLPPSPPEGQGGCAGGAEHSKPRKRRRSRERRHRPEKHRSRQSADARGHTHAHAHTRGAEDGKTTQGVDLAQ</sequence>
<dbReference type="InterPro" id="IPR035979">
    <property type="entry name" value="RBD_domain_sf"/>
</dbReference>
<dbReference type="EMBL" id="JAFDVH010000003">
    <property type="protein sequence ID" value="KAG7484349.1"/>
    <property type="molecule type" value="Genomic_DNA"/>
</dbReference>
<evidence type="ECO:0000256" key="5">
    <source>
        <dbReference type="SAM" id="MobiDB-lite"/>
    </source>
</evidence>
<dbReference type="InterPro" id="IPR052285">
    <property type="entry name" value="NEXT_complex_subunit"/>
</dbReference>
<dbReference type="SUPFAM" id="SSF54928">
    <property type="entry name" value="RNA-binding domain, RBD"/>
    <property type="match status" value="1"/>
</dbReference>
<evidence type="ECO:0000256" key="4">
    <source>
        <dbReference type="PROSITE-ProRule" id="PRU00176"/>
    </source>
</evidence>
<evidence type="ECO:0000256" key="2">
    <source>
        <dbReference type="ARBA" id="ARBA00022884"/>
    </source>
</evidence>
<evidence type="ECO:0000256" key="3">
    <source>
        <dbReference type="ARBA" id="ARBA00023242"/>
    </source>
</evidence>
<dbReference type="OrthoDB" id="407442at2759"/>
<evidence type="ECO:0000259" key="6">
    <source>
        <dbReference type="PROSITE" id="PS50102"/>
    </source>
</evidence>
<dbReference type="PANTHER" id="PTHR13798:SF5">
    <property type="entry name" value="SPLICING REGULATOR RBM11"/>
    <property type="match status" value="1"/>
</dbReference>
<comment type="subcellular location">
    <subcellularLocation>
        <location evidence="1">Nucleus</location>
        <location evidence="1">Nucleoplasm</location>
    </subcellularLocation>
</comment>
<evidence type="ECO:0000313" key="8">
    <source>
        <dbReference type="Proteomes" id="UP001046870"/>
    </source>
</evidence>
<dbReference type="GO" id="GO:0000381">
    <property type="term" value="P:regulation of alternative mRNA splicing, via spliceosome"/>
    <property type="evidence" value="ECO:0007669"/>
    <property type="project" value="TreeGrafter"/>
</dbReference>
<dbReference type="GO" id="GO:0003727">
    <property type="term" value="F:single-stranded RNA binding"/>
    <property type="evidence" value="ECO:0007669"/>
    <property type="project" value="TreeGrafter"/>
</dbReference>
<feature type="compositionally biased region" description="Basic residues" evidence="5">
    <location>
        <begin position="230"/>
        <end position="250"/>
    </location>
</feature>
<reference evidence="7" key="1">
    <citation type="submission" date="2021-01" db="EMBL/GenBank/DDBJ databases">
        <authorList>
            <person name="Zahm M."/>
            <person name="Roques C."/>
            <person name="Cabau C."/>
            <person name="Klopp C."/>
            <person name="Donnadieu C."/>
            <person name="Jouanno E."/>
            <person name="Lampietro C."/>
            <person name="Louis A."/>
            <person name="Herpin A."/>
            <person name="Echchiki A."/>
            <person name="Berthelot C."/>
            <person name="Parey E."/>
            <person name="Roest-Crollius H."/>
            <person name="Braasch I."/>
            <person name="Postlethwait J."/>
            <person name="Bobe J."/>
            <person name="Montfort J."/>
            <person name="Bouchez O."/>
            <person name="Begum T."/>
            <person name="Mejri S."/>
            <person name="Adams A."/>
            <person name="Chen W.-J."/>
            <person name="Guiguen Y."/>
        </authorList>
    </citation>
    <scope>NUCLEOTIDE SEQUENCE</scope>
    <source>
        <strain evidence="7">YG-15Mar2019-1</strain>
        <tissue evidence="7">Brain</tissue>
    </source>
</reference>
<feature type="region of interest" description="Disordered" evidence="5">
    <location>
        <begin position="188"/>
        <end position="281"/>
    </location>
</feature>
<feature type="domain" description="RRM" evidence="6">
    <location>
        <begin position="15"/>
        <end position="92"/>
    </location>
</feature>
<dbReference type="Proteomes" id="UP001046870">
    <property type="component" value="Chromosome 3"/>
</dbReference>
<keyword evidence="2 4" id="KW-0694">RNA-binding</keyword>
<gene>
    <name evidence="7" type="ORF">MATL_G00048300</name>
</gene>
<protein>
    <recommendedName>
        <fullName evidence="6">RRM domain-containing protein</fullName>
    </recommendedName>
</protein>
<feature type="region of interest" description="Disordered" evidence="5">
    <location>
        <begin position="91"/>
        <end position="112"/>
    </location>
</feature>
<dbReference type="GO" id="GO:0005654">
    <property type="term" value="C:nucleoplasm"/>
    <property type="evidence" value="ECO:0007669"/>
    <property type="project" value="UniProtKB-SubCell"/>
</dbReference>
<dbReference type="InterPro" id="IPR034501">
    <property type="entry name" value="RBM11_RRM"/>
</dbReference>
<keyword evidence="3" id="KW-0539">Nucleus</keyword>
<dbReference type="PANTHER" id="PTHR13798">
    <property type="entry name" value="RNA BINDING MOTIF RBM PROTEIN -RELATED"/>
    <property type="match status" value="1"/>
</dbReference>
<dbReference type="SMART" id="SM00360">
    <property type="entry name" value="RRM"/>
    <property type="match status" value="1"/>
</dbReference>
<comment type="caution">
    <text evidence="7">The sequence shown here is derived from an EMBL/GenBank/DDBJ whole genome shotgun (WGS) entry which is preliminary data.</text>
</comment>
<dbReference type="InterPro" id="IPR000504">
    <property type="entry name" value="RRM_dom"/>
</dbReference>